<organism evidence="1">
    <name type="scientific">Solanum chacoense</name>
    <name type="common">Chaco potato</name>
    <dbReference type="NCBI Taxonomy" id="4108"/>
    <lineage>
        <taxon>Eukaryota</taxon>
        <taxon>Viridiplantae</taxon>
        <taxon>Streptophyta</taxon>
        <taxon>Embryophyta</taxon>
        <taxon>Tracheophyta</taxon>
        <taxon>Spermatophyta</taxon>
        <taxon>Magnoliopsida</taxon>
        <taxon>eudicotyledons</taxon>
        <taxon>Gunneridae</taxon>
        <taxon>Pentapetalae</taxon>
        <taxon>asterids</taxon>
        <taxon>lamiids</taxon>
        <taxon>Solanales</taxon>
        <taxon>Solanaceae</taxon>
        <taxon>Solanoideae</taxon>
        <taxon>Solaneae</taxon>
        <taxon>Solanum</taxon>
    </lineage>
</organism>
<accession>A0A0V0H4T4</accession>
<name>A0A0V0H4T4_SOLCH</name>
<dbReference type="AlphaFoldDB" id="A0A0V0H4T4"/>
<reference evidence="1" key="1">
    <citation type="submission" date="2015-12" db="EMBL/GenBank/DDBJ databases">
        <title>Gene expression during late stages of embryo sac development: a critical building block for successful pollen-pistil interactions.</title>
        <authorList>
            <person name="Liu Y."/>
            <person name="Joly V."/>
            <person name="Sabar M."/>
            <person name="Matton D.P."/>
        </authorList>
    </citation>
    <scope>NUCLEOTIDE SEQUENCE</scope>
</reference>
<feature type="non-terminal residue" evidence="1">
    <location>
        <position position="1"/>
    </location>
</feature>
<evidence type="ECO:0000313" key="1">
    <source>
        <dbReference type="EMBL" id="JAP15063.1"/>
    </source>
</evidence>
<dbReference type="EMBL" id="GEDG01025707">
    <property type="protein sequence ID" value="JAP15063.1"/>
    <property type="molecule type" value="Transcribed_RNA"/>
</dbReference>
<sequence length="76" mass="8384">TKLGGCSIYTSSQCNGRCKCSKSSIKYMDHVGINRRVDITQVTEKLAETCSYVGVLDLMAKSGHNLRNKIIWVGSE</sequence>
<protein>
    <submittedName>
        <fullName evidence="1">Putative ovule protein</fullName>
    </submittedName>
</protein>
<proteinExistence type="predicted"/>